<feature type="coiled-coil region" evidence="6">
    <location>
        <begin position="155"/>
        <end position="189"/>
    </location>
</feature>
<feature type="domain" description="THAP-type" evidence="7">
    <location>
        <begin position="1"/>
        <end position="94"/>
    </location>
</feature>
<dbReference type="PROSITE" id="PS50950">
    <property type="entry name" value="ZF_THAP"/>
    <property type="match status" value="1"/>
</dbReference>
<comment type="caution">
    <text evidence="8">The sequence shown here is derived from an EMBL/GenBank/DDBJ whole genome shotgun (WGS) entry which is preliminary data.</text>
</comment>
<organism evidence="8 9">
    <name type="scientific">Batillaria attramentaria</name>
    <dbReference type="NCBI Taxonomy" id="370345"/>
    <lineage>
        <taxon>Eukaryota</taxon>
        <taxon>Metazoa</taxon>
        <taxon>Spiralia</taxon>
        <taxon>Lophotrochozoa</taxon>
        <taxon>Mollusca</taxon>
        <taxon>Gastropoda</taxon>
        <taxon>Caenogastropoda</taxon>
        <taxon>Sorbeoconcha</taxon>
        <taxon>Cerithioidea</taxon>
        <taxon>Batillariidae</taxon>
        <taxon>Batillaria</taxon>
    </lineage>
</organism>
<keyword evidence="2 5" id="KW-0863">Zinc-finger</keyword>
<dbReference type="PANTHER" id="PTHR23080:SF143">
    <property type="entry name" value="SI:DKEY-56D12.4"/>
    <property type="match status" value="1"/>
</dbReference>
<keyword evidence="1" id="KW-0479">Metal-binding</keyword>
<evidence type="ECO:0000256" key="4">
    <source>
        <dbReference type="ARBA" id="ARBA00023125"/>
    </source>
</evidence>
<dbReference type="Pfam" id="PF05485">
    <property type="entry name" value="THAP"/>
    <property type="match status" value="1"/>
</dbReference>
<dbReference type="AlphaFoldDB" id="A0ABD0J5B5"/>
<evidence type="ECO:0000256" key="2">
    <source>
        <dbReference type="ARBA" id="ARBA00022771"/>
    </source>
</evidence>
<evidence type="ECO:0000313" key="9">
    <source>
        <dbReference type="Proteomes" id="UP001519460"/>
    </source>
</evidence>
<sequence length="230" mass="26219">MVNSCCVKDCYNIQKPGRENDRRYFQVPAVVCGKGEETFQLTSRRRREWLAQLKLKGLTFESTSRRFVCSDHFVSGVPAYLRDVNAPNWKPTLKLGHSDSVTPNSDRYERLRGRQSAGNDYSTSQFGESEEVLMQHDGGAESSCNAGSSLSAEEERMMRDELNRLTVENLELKEKLAQKEMTLESLKDSDDTVRYFTGLTNYLTLAALFKFVVNDIFHVTNAEHCLHSKL</sequence>
<protein>
    <recommendedName>
        <fullName evidence="7">THAP-type domain-containing protein</fullName>
    </recommendedName>
</protein>
<dbReference type="InterPro" id="IPR006612">
    <property type="entry name" value="THAP_Znf"/>
</dbReference>
<gene>
    <name evidence="8" type="ORF">BaRGS_00038706</name>
</gene>
<dbReference type="SMART" id="SM00980">
    <property type="entry name" value="THAP"/>
    <property type="match status" value="1"/>
</dbReference>
<dbReference type="PANTHER" id="PTHR23080">
    <property type="entry name" value="THAP DOMAIN PROTEIN"/>
    <property type="match status" value="1"/>
</dbReference>
<dbReference type="EMBL" id="JACVVK020000637">
    <property type="protein sequence ID" value="KAK7461245.1"/>
    <property type="molecule type" value="Genomic_DNA"/>
</dbReference>
<proteinExistence type="predicted"/>
<evidence type="ECO:0000256" key="1">
    <source>
        <dbReference type="ARBA" id="ARBA00022723"/>
    </source>
</evidence>
<accession>A0ABD0J5B5</accession>
<evidence type="ECO:0000256" key="6">
    <source>
        <dbReference type="SAM" id="Coils"/>
    </source>
</evidence>
<keyword evidence="6" id="KW-0175">Coiled coil</keyword>
<evidence type="ECO:0000256" key="3">
    <source>
        <dbReference type="ARBA" id="ARBA00022833"/>
    </source>
</evidence>
<dbReference type="Proteomes" id="UP001519460">
    <property type="component" value="Unassembled WGS sequence"/>
</dbReference>
<dbReference type="SUPFAM" id="SSF57716">
    <property type="entry name" value="Glucocorticoid receptor-like (DNA-binding domain)"/>
    <property type="match status" value="1"/>
</dbReference>
<reference evidence="8 9" key="1">
    <citation type="journal article" date="2023" name="Sci. Data">
        <title>Genome assembly of the Korean intertidal mud-creeper Batillaria attramentaria.</title>
        <authorList>
            <person name="Patra A.K."/>
            <person name="Ho P.T."/>
            <person name="Jun S."/>
            <person name="Lee S.J."/>
            <person name="Kim Y."/>
            <person name="Won Y.J."/>
        </authorList>
    </citation>
    <scope>NUCLEOTIDE SEQUENCE [LARGE SCALE GENOMIC DNA]</scope>
    <source>
        <strain evidence="8">Wonlab-2016</strain>
    </source>
</reference>
<dbReference type="GO" id="GO:0003677">
    <property type="term" value="F:DNA binding"/>
    <property type="evidence" value="ECO:0007669"/>
    <property type="project" value="UniProtKB-UniRule"/>
</dbReference>
<evidence type="ECO:0000259" key="7">
    <source>
        <dbReference type="PROSITE" id="PS50950"/>
    </source>
</evidence>
<name>A0ABD0J5B5_9CAEN</name>
<keyword evidence="3" id="KW-0862">Zinc</keyword>
<dbReference type="GO" id="GO:0008270">
    <property type="term" value="F:zinc ion binding"/>
    <property type="evidence" value="ECO:0007669"/>
    <property type="project" value="UniProtKB-KW"/>
</dbReference>
<keyword evidence="4 5" id="KW-0238">DNA-binding</keyword>
<keyword evidence="9" id="KW-1185">Reference proteome</keyword>
<evidence type="ECO:0000313" key="8">
    <source>
        <dbReference type="EMBL" id="KAK7461245.1"/>
    </source>
</evidence>
<evidence type="ECO:0000256" key="5">
    <source>
        <dbReference type="PROSITE-ProRule" id="PRU00309"/>
    </source>
</evidence>